<dbReference type="GO" id="GO:0005886">
    <property type="term" value="C:plasma membrane"/>
    <property type="evidence" value="ECO:0007669"/>
    <property type="project" value="UniProtKB-SubCell"/>
</dbReference>
<dbReference type="AlphaFoldDB" id="A0A1T4VQW4"/>
<evidence type="ECO:0000256" key="1">
    <source>
        <dbReference type="ARBA" id="ARBA00004651"/>
    </source>
</evidence>
<evidence type="ECO:0000256" key="2">
    <source>
        <dbReference type="ARBA" id="ARBA00022475"/>
    </source>
</evidence>
<evidence type="ECO:0000313" key="8">
    <source>
        <dbReference type="EMBL" id="SKA67309.1"/>
    </source>
</evidence>
<keyword evidence="2" id="KW-1003">Cell membrane</keyword>
<dbReference type="OrthoDB" id="4167046at2"/>
<comment type="subcellular location">
    <subcellularLocation>
        <location evidence="1">Cell membrane</location>
        <topology evidence="1">Multi-pass membrane protein</topology>
    </subcellularLocation>
</comment>
<evidence type="ECO:0000313" key="9">
    <source>
        <dbReference type="Proteomes" id="UP000189733"/>
    </source>
</evidence>
<feature type="transmembrane region" description="Helical" evidence="6">
    <location>
        <begin position="77"/>
        <end position="96"/>
    </location>
</feature>
<dbReference type="STRING" id="1121442.SAMN02745702_00796"/>
<feature type="transmembrane region" description="Helical" evidence="6">
    <location>
        <begin position="225"/>
        <end position="247"/>
    </location>
</feature>
<dbReference type="PANTHER" id="PTHR42920">
    <property type="entry name" value="OS03G0707200 PROTEIN-RELATED"/>
    <property type="match status" value="1"/>
</dbReference>
<evidence type="ECO:0000256" key="4">
    <source>
        <dbReference type="ARBA" id="ARBA00022989"/>
    </source>
</evidence>
<gene>
    <name evidence="8" type="ORF">SAMN02745702_00796</name>
</gene>
<feature type="transmembrane region" description="Helical" evidence="6">
    <location>
        <begin position="12"/>
        <end position="34"/>
    </location>
</feature>
<dbReference type="EMBL" id="FUYA01000002">
    <property type="protein sequence ID" value="SKA67309.1"/>
    <property type="molecule type" value="Genomic_DNA"/>
</dbReference>
<feature type="transmembrane region" description="Helical" evidence="6">
    <location>
        <begin position="259"/>
        <end position="276"/>
    </location>
</feature>
<feature type="transmembrane region" description="Helical" evidence="6">
    <location>
        <begin position="130"/>
        <end position="148"/>
    </location>
</feature>
<feature type="transmembrane region" description="Helical" evidence="6">
    <location>
        <begin position="282"/>
        <end position="302"/>
    </location>
</feature>
<keyword evidence="4 6" id="KW-1133">Transmembrane helix</keyword>
<accession>A0A1T4VQW4</accession>
<feature type="domain" description="EamA" evidence="7">
    <location>
        <begin position="162"/>
        <end position="298"/>
    </location>
</feature>
<feature type="domain" description="EamA" evidence="7">
    <location>
        <begin position="13"/>
        <end position="147"/>
    </location>
</feature>
<dbReference type="Pfam" id="PF00892">
    <property type="entry name" value="EamA"/>
    <property type="match status" value="2"/>
</dbReference>
<dbReference type="RefSeq" id="WP_078684105.1">
    <property type="nucleotide sequence ID" value="NZ_FUYA01000002.1"/>
</dbReference>
<feature type="transmembrane region" description="Helical" evidence="6">
    <location>
        <begin position="160"/>
        <end position="180"/>
    </location>
</feature>
<proteinExistence type="predicted"/>
<feature type="transmembrane region" description="Helical" evidence="6">
    <location>
        <begin position="192"/>
        <end position="213"/>
    </location>
</feature>
<dbReference type="InterPro" id="IPR051258">
    <property type="entry name" value="Diverse_Substrate_Transporter"/>
</dbReference>
<dbReference type="InterPro" id="IPR000620">
    <property type="entry name" value="EamA_dom"/>
</dbReference>
<reference evidence="8 9" key="1">
    <citation type="submission" date="2017-02" db="EMBL/GenBank/DDBJ databases">
        <authorList>
            <person name="Peterson S.W."/>
        </authorList>
    </citation>
    <scope>NUCLEOTIDE SEQUENCE [LARGE SCALE GENOMIC DNA]</scope>
    <source>
        <strain evidence="8 9">DSM 18034</strain>
    </source>
</reference>
<dbReference type="Proteomes" id="UP000189733">
    <property type="component" value="Unassembled WGS sequence"/>
</dbReference>
<keyword evidence="5 6" id="KW-0472">Membrane</keyword>
<dbReference type="InterPro" id="IPR037185">
    <property type="entry name" value="EmrE-like"/>
</dbReference>
<dbReference type="SUPFAM" id="SSF103481">
    <property type="entry name" value="Multidrug resistance efflux transporter EmrE"/>
    <property type="match status" value="2"/>
</dbReference>
<name>A0A1T4VQW4_9BACT</name>
<feature type="transmembrane region" description="Helical" evidence="6">
    <location>
        <begin position="46"/>
        <end position="65"/>
    </location>
</feature>
<evidence type="ECO:0000259" key="7">
    <source>
        <dbReference type="Pfam" id="PF00892"/>
    </source>
</evidence>
<keyword evidence="9" id="KW-1185">Reference proteome</keyword>
<evidence type="ECO:0000256" key="3">
    <source>
        <dbReference type="ARBA" id="ARBA00022692"/>
    </source>
</evidence>
<dbReference type="PANTHER" id="PTHR42920:SF11">
    <property type="entry name" value="INNER MEMBRANE PROTEIN YTFF"/>
    <property type="match status" value="1"/>
</dbReference>
<protein>
    <submittedName>
        <fullName evidence="8">Permease of the drug/metabolite transporter (DMT) superfamily</fullName>
    </submittedName>
</protein>
<keyword evidence="3 6" id="KW-0812">Transmembrane</keyword>
<feature type="transmembrane region" description="Helical" evidence="6">
    <location>
        <begin position="102"/>
        <end position="123"/>
    </location>
</feature>
<evidence type="ECO:0000256" key="6">
    <source>
        <dbReference type="SAM" id="Phobius"/>
    </source>
</evidence>
<sequence>MHSLKSLRTHELFGYVLIALAVLNWSGNFVAARAMADSFPPATFNVLRWLIATLVFLPFGIRPLWRERQTVLAHLPGLCLVALFGISLYDLLSFVAGSTTEALNMSLIATLSPVFTFILAYFFLGEDLRLRTLLGILVSMFGVVVLVTDGDFAKLAQLTFTTGDLLMLAVAGMSACYNVSVKKLAGKLSQSAMLMSTFILGLLFLCPMCFWELNNGAVLPEMTQTVWAILLYLGIFASVLCYLFWNMAVEIIGAGKTTLFYYTIPFCSGILAWVFLGETVSTCQIISGLLIFSGIIICLTVGSSSRSSKTRKTPAVARKLQGESA</sequence>
<organism evidence="8 9">
    <name type="scientific">Desulfobaculum bizertense DSM 18034</name>
    <dbReference type="NCBI Taxonomy" id="1121442"/>
    <lineage>
        <taxon>Bacteria</taxon>
        <taxon>Pseudomonadati</taxon>
        <taxon>Thermodesulfobacteriota</taxon>
        <taxon>Desulfovibrionia</taxon>
        <taxon>Desulfovibrionales</taxon>
        <taxon>Desulfovibrionaceae</taxon>
        <taxon>Desulfobaculum</taxon>
    </lineage>
</organism>
<evidence type="ECO:0000256" key="5">
    <source>
        <dbReference type="ARBA" id="ARBA00023136"/>
    </source>
</evidence>